<dbReference type="PIRSF" id="PIRSF006648">
    <property type="entry name" value="DrrB"/>
    <property type="match status" value="1"/>
</dbReference>
<evidence type="ECO:0000256" key="2">
    <source>
        <dbReference type="ARBA" id="ARBA00022692"/>
    </source>
</evidence>
<feature type="transmembrane region" description="Helical" evidence="5">
    <location>
        <begin position="143"/>
        <end position="168"/>
    </location>
</feature>
<evidence type="ECO:0000256" key="5">
    <source>
        <dbReference type="RuleBase" id="RU361157"/>
    </source>
</evidence>
<dbReference type="Pfam" id="PF01061">
    <property type="entry name" value="ABC2_membrane"/>
    <property type="match status" value="1"/>
</dbReference>
<dbReference type="InterPro" id="IPR052522">
    <property type="entry name" value="ABC-2_transport_permease"/>
</dbReference>
<dbReference type="GO" id="GO:0140359">
    <property type="term" value="F:ABC-type transporter activity"/>
    <property type="evidence" value="ECO:0007669"/>
    <property type="project" value="InterPro"/>
</dbReference>
<accession>A0A6G8PZR9</accession>
<feature type="transmembrane region" description="Helical" evidence="5">
    <location>
        <begin position="31"/>
        <end position="49"/>
    </location>
</feature>
<dbReference type="AlphaFoldDB" id="A0A6G8PZR9"/>
<dbReference type="NCBIfam" id="NF011648">
    <property type="entry name" value="PRK15066.1"/>
    <property type="match status" value="1"/>
</dbReference>
<feature type="transmembrane region" description="Helical" evidence="5">
    <location>
        <begin position="61"/>
        <end position="87"/>
    </location>
</feature>
<feature type="transmembrane region" description="Helical" evidence="5">
    <location>
        <begin position="232"/>
        <end position="251"/>
    </location>
</feature>
<feature type="domain" description="ABC transmembrane type-2" evidence="6">
    <location>
        <begin position="25"/>
        <end position="254"/>
    </location>
</feature>
<keyword evidence="5" id="KW-1003">Cell membrane</keyword>
<evidence type="ECO:0000256" key="3">
    <source>
        <dbReference type="ARBA" id="ARBA00022989"/>
    </source>
</evidence>
<dbReference type="InterPro" id="IPR047817">
    <property type="entry name" value="ABC2_TM_bact-type"/>
</dbReference>
<evidence type="ECO:0000259" key="6">
    <source>
        <dbReference type="PROSITE" id="PS51012"/>
    </source>
</evidence>
<dbReference type="InterPro" id="IPR000412">
    <property type="entry name" value="ABC_2_transport"/>
</dbReference>
<comment type="subcellular location">
    <subcellularLocation>
        <location evidence="5">Cell membrane</location>
        <topology evidence="5">Multi-pass membrane protein</topology>
    </subcellularLocation>
    <subcellularLocation>
        <location evidence="1">Membrane</location>
        <topology evidence="1">Multi-pass membrane protein</topology>
    </subcellularLocation>
</comment>
<keyword evidence="5" id="KW-0813">Transport</keyword>
<organism evidence="7 8">
    <name type="scientific">Rubrobacter marinus</name>
    <dbReference type="NCBI Taxonomy" id="2653852"/>
    <lineage>
        <taxon>Bacteria</taxon>
        <taxon>Bacillati</taxon>
        <taxon>Actinomycetota</taxon>
        <taxon>Rubrobacteria</taxon>
        <taxon>Rubrobacterales</taxon>
        <taxon>Rubrobacteraceae</taxon>
        <taxon>Rubrobacter</taxon>
    </lineage>
</organism>
<dbReference type="Proteomes" id="UP000502706">
    <property type="component" value="Chromosome"/>
</dbReference>
<dbReference type="PROSITE" id="PS51012">
    <property type="entry name" value="ABC_TM2"/>
    <property type="match status" value="1"/>
</dbReference>
<evidence type="ECO:0000256" key="4">
    <source>
        <dbReference type="ARBA" id="ARBA00023136"/>
    </source>
</evidence>
<gene>
    <name evidence="7" type="ORF">GBA65_15610</name>
</gene>
<keyword evidence="3 5" id="KW-1133">Transmembrane helix</keyword>
<dbReference type="KEGG" id="rmar:GBA65_15610"/>
<dbReference type="RefSeq" id="WP_166397394.1">
    <property type="nucleotide sequence ID" value="NZ_CP045121.1"/>
</dbReference>
<keyword evidence="8" id="KW-1185">Reference proteome</keyword>
<dbReference type="PRINTS" id="PR00164">
    <property type="entry name" value="ABC2TRNSPORT"/>
</dbReference>
<dbReference type="GO" id="GO:0043190">
    <property type="term" value="C:ATP-binding cassette (ABC) transporter complex"/>
    <property type="evidence" value="ECO:0007669"/>
    <property type="project" value="InterPro"/>
</dbReference>
<feature type="transmembrane region" description="Helical" evidence="5">
    <location>
        <begin position="175"/>
        <end position="194"/>
    </location>
</feature>
<evidence type="ECO:0000256" key="1">
    <source>
        <dbReference type="ARBA" id="ARBA00004141"/>
    </source>
</evidence>
<evidence type="ECO:0000313" key="8">
    <source>
        <dbReference type="Proteomes" id="UP000502706"/>
    </source>
</evidence>
<reference evidence="7 8" key="1">
    <citation type="submission" date="2019-10" db="EMBL/GenBank/DDBJ databases">
        <title>Rubrobacter sp nov SCSIO 52915 isolated from a deep-sea sediment in the South China Sea.</title>
        <authorList>
            <person name="Chen R.W."/>
        </authorList>
    </citation>
    <scope>NUCLEOTIDE SEQUENCE [LARGE SCALE GENOMIC DNA]</scope>
    <source>
        <strain evidence="7 8">SCSIO 52915</strain>
    </source>
</reference>
<evidence type="ECO:0000313" key="7">
    <source>
        <dbReference type="EMBL" id="QIN79723.1"/>
    </source>
</evidence>
<proteinExistence type="inferred from homology"/>
<protein>
    <recommendedName>
        <fullName evidence="5">Transport permease protein</fullName>
    </recommendedName>
</protein>
<keyword evidence="2 5" id="KW-0812">Transmembrane</keyword>
<comment type="similarity">
    <text evidence="5">Belongs to the ABC-2 integral membrane protein family.</text>
</comment>
<dbReference type="InterPro" id="IPR013525">
    <property type="entry name" value="ABC2_TM"/>
</dbReference>
<keyword evidence="4 5" id="KW-0472">Membrane</keyword>
<dbReference type="PANTHER" id="PTHR43332:SF2">
    <property type="entry name" value="INNER MEMBRANE TRANSPORT PERMEASE YADH"/>
    <property type="match status" value="1"/>
</dbReference>
<name>A0A6G8PZR9_9ACTN</name>
<sequence length="259" mass="27944">MTLLESAFNRSFRTLLGREILRFVRVWTQTLIPPLLTSLLYVVVFGVALGGRIREVDGVPYLQYILPGVALMSLITGAYMNTSTSVFDAKRERYIDDILISPMSDAQIALAYTLGGTLRGLIVGVGVFVVGMPFAGASVVNPVMLLLIAVTVAFTFSALGAVVGVVAARIDHVTFMTNVVIQPLAFLGGVFYSADMLPPALRVATLFNPIFYMVDAARYATLRASDTNPYPTLAIVAALAALAFAGAWWAINRGPNLRY</sequence>
<dbReference type="EMBL" id="CP045121">
    <property type="protein sequence ID" value="QIN79723.1"/>
    <property type="molecule type" value="Genomic_DNA"/>
</dbReference>
<feature type="transmembrane region" description="Helical" evidence="5">
    <location>
        <begin position="108"/>
        <end position="131"/>
    </location>
</feature>
<dbReference type="PANTHER" id="PTHR43332">
    <property type="entry name" value="INNER MEMBRANE TRANSPORT PERMEASE YADH-RELATED"/>
    <property type="match status" value="1"/>
</dbReference>